<feature type="region of interest" description="Disordered" evidence="4">
    <location>
        <begin position="185"/>
        <end position="279"/>
    </location>
</feature>
<evidence type="ECO:0000259" key="5">
    <source>
        <dbReference type="PROSITE" id="PS50888"/>
    </source>
</evidence>
<dbReference type="OrthoDB" id="690068at2759"/>
<dbReference type="Pfam" id="PF00010">
    <property type="entry name" value="HLH"/>
    <property type="match status" value="1"/>
</dbReference>
<dbReference type="GO" id="GO:0003700">
    <property type="term" value="F:DNA-binding transcription factor activity"/>
    <property type="evidence" value="ECO:0007669"/>
    <property type="project" value="InterPro"/>
</dbReference>
<feature type="region of interest" description="Disordered" evidence="4">
    <location>
        <begin position="360"/>
        <end position="381"/>
    </location>
</feature>
<keyword evidence="2" id="KW-0805">Transcription regulation</keyword>
<reference evidence="7" key="2">
    <citation type="submission" date="2025-08" db="UniProtKB">
        <authorList>
            <consortium name="RefSeq"/>
        </authorList>
    </citation>
    <scope>IDENTIFICATION</scope>
    <source>
        <tissue evidence="7">Young leaves</tissue>
    </source>
</reference>
<dbReference type="InterPro" id="IPR036638">
    <property type="entry name" value="HLH_DNA-bd_sf"/>
</dbReference>
<evidence type="ECO:0000256" key="2">
    <source>
        <dbReference type="ARBA" id="ARBA00023015"/>
    </source>
</evidence>
<evidence type="ECO:0000256" key="3">
    <source>
        <dbReference type="ARBA" id="ARBA00023163"/>
    </source>
</evidence>
<proteinExistence type="inferred from homology"/>
<dbReference type="PANTHER" id="PTHR46412:SF6">
    <property type="entry name" value="TRANSCRIPTION FACTOR BIM2"/>
    <property type="match status" value="1"/>
</dbReference>
<evidence type="ECO:0000313" key="7">
    <source>
        <dbReference type="RefSeq" id="XP_017698132.1"/>
    </source>
</evidence>
<comment type="similarity">
    <text evidence="1">Belongs to the bHLH protein family.</text>
</comment>
<dbReference type="InterPro" id="IPR044295">
    <property type="entry name" value="BIM1/2/3"/>
</dbReference>
<dbReference type="Gene3D" id="4.10.280.10">
    <property type="entry name" value="Helix-loop-helix DNA-binding domain"/>
    <property type="match status" value="1"/>
</dbReference>
<feature type="compositionally biased region" description="Basic and acidic residues" evidence="4">
    <location>
        <begin position="219"/>
        <end position="246"/>
    </location>
</feature>
<accession>A0A8B7MTT6</accession>
<feature type="compositionally biased region" description="Basic and acidic residues" evidence="4">
    <location>
        <begin position="256"/>
        <end position="279"/>
    </location>
</feature>
<evidence type="ECO:0000256" key="1">
    <source>
        <dbReference type="ARBA" id="ARBA00005510"/>
    </source>
</evidence>
<dbReference type="GeneID" id="103706561"/>
<evidence type="ECO:0000313" key="6">
    <source>
        <dbReference type="Proteomes" id="UP000228380"/>
    </source>
</evidence>
<dbReference type="CDD" id="cd11453">
    <property type="entry name" value="bHLH_AtBIM_like"/>
    <property type="match status" value="1"/>
</dbReference>
<reference evidence="6" key="1">
    <citation type="journal article" date="2019" name="Nat. Commun.">
        <title>Genome-wide association mapping of date palm fruit traits.</title>
        <authorList>
            <person name="Hazzouri K.M."/>
            <person name="Gros-Balthazard M."/>
            <person name="Flowers J.M."/>
            <person name="Copetti D."/>
            <person name="Lemansour A."/>
            <person name="Lebrun M."/>
            <person name="Masmoudi K."/>
            <person name="Ferrand S."/>
            <person name="Dhar M.I."/>
            <person name="Fresquez Z.A."/>
            <person name="Rosas U."/>
            <person name="Zhang J."/>
            <person name="Talag J."/>
            <person name="Lee S."/>
            <person name="Kudrna D."/>
            <person name="Powell R.F."/>
            <person name="Leitch I.J."/>
            <person name="Krueger R.R."/>
            <person name="Wing R.A."/>
            <person name="Amiri K.M.A."/>
            <person name="Purugganan M.D."/>
        </authorList>
    </citation>
    <scope>NUCLEOTIDE SEQUENCE [LARGE SCALE GENOMIC DNA]</scope>
    <source>
        <strain evidence="6">cv. Khalas</strain>
    </source>
</reference>
<evidence type="ECO:0000256" key="4">
    <source>
        <dbReference type="SAM" id="MobiDB-lite"/>
    </source>
</evidence>
<dbReference type="PROSITE" id="PS50888">
    <property type="entry name" value="BHLH"/>
    <property type="match status" value="1"/>
</dbReference>
<dbReference type="Proteomes" id="UP000228380">
    <property type="component" value="Chromosome 1"/>
</dbReference>
<feature type="compositionally biased region" description="Low complexity" evidence="4">
    <location>
        <begin position="363"/>
        <end position="378"/>
    </location>
</feature>
<name>A0A8B7MTT6_PHODC</name>
<keyword evidence="6" id="KW-1185">Reference proteome</keyword>
<dbReference type="PANTHER" id="PTHR46412">
    <property type="entry name" value="BES1-INTERACTING MYC-LIKE PROTEIN"/>
    <property type="match status" value="1"/>
</dbReference>
<keyword evidence="3" id="KW-0804">Transcription</keyword>
<dbReference type="RefSeq" id="XP_017698132.1">
    <property type="nucleotide sequence ID" value="XM_017842643.3"/>
</dbReference>
<dbReference type="AlphaFoldDB" id="A0A8B7MTT6"/>
<organism evidence="6 7">
    <name type="scientific">Phoenix dactylifera</name>
    <name type="common">Date palm</name>
    <dbReference type="NCBI Taxonomy" id="42345"/>
    <lineage>
        <taxon>Eukaryota</taxon>
        <taxon>Viridiplantae</taxon>
        <taxon>Streptophyta</taxon>
        <taxon>Embryophyta</taxon>
        <taxon>Tracheophyta</taxon>
        <taxon>Spermatophyta</taxon>
        <taxon>Magnoliopsida</taxon>
        <taxon>Liliopsida</taxon>
        <taxon>Arecaceae</taxon>
        <taxon>Coryphoideae</taxon>
        <taxon>Phoeniceae</taxon>
        <taxon>Phoenix</taxon>
    </lineage>
</organism>
<feature type="domain" description="BHLH" evidence="5">
    <location>
        <begin position="250"/>
        <end position="321"/>
    </location>
</feature>
<sequence>MRMELQGKKTTTHDFLSLYNKDSSFQHQDPRPPSQGCLLKTHDFLKPLERAVRGNRDEAASGDVAVARVGPAEVGRAASVEHVLPGGIGTYSITHVSDPAPLALVKPERGTCRGVDVERKPEPFYANGVTYGPQYAASVPFALWDESAAKDPASRGQWQSSFAARGSGSFGSPSASRVSESLGGFWGRHHPAPEKPRFMESASRSSKGFDDEDDEEEEFGKREGSSSHKELTMKVDGKGKGGDNDQRPNTPRSKHSATEQRRRSKINDRQVSEHSCRKPRQEWTMNLSCRFQILRELIPHSDQKRDKASFLLEVIEYIRFLQEKVQKYESSYPAWSQDNAKLMPWVKVYFRSFWKNARNNNQSSGDGISDPSGSAPPGYMFSGSDNSIPVAPAMISTAQNPTDSDMAAGLSYKAMETPTNFANADNVTTQIQPQWLRSSGSADCAVSGETLNEQELTIDEGTISMSSAYSQGLLTTLTQALQSSGIDLSQATLSVQINLGKRAINKRPAATVTTSGAKDHEDPVSANQTMGHSRVGCSVEESSRAPKRHKVDNS</sequence>
<dbReference type="GO" id="GO:0046983">
    <property type="term" value="F:protein dimerization activity"/>
    <property type="evidence" value="ECO:0007669"/>
    <property type="project" value="InterPro"/>
</dbReference>
<feature type="compositionally biased region" description="Basic residues" evidence="4">
    <location>
        <begin position="545"/>
        <end position="554"/>
    </location>
</feature>
<dbReference type="SUPFAM" id="SSF47459">
    <property type="entry name" value="HLH, helix-loop-helix DNA-binding domain"/>
    <property type="match status" value="1"/>
</dbReference>
<gene>
    <name evidence="7" type="primary">LOC103706561</name>
</gene>
<dbReference type="GO" id="GO:0006351">
    <property type="term" value="P:DNA-templated transcription"/>
    <property type="evidence" value="ECO:0007669"/>
    <property type="project" value="InterPro"/>
</dbReference>
<protein>
    <submittedName>
        <fullName evidence="7">Transcription factor BIM2 isoform X1</fullName>
    </submittedName>
</protein>
<feature type="region of interest" description="Disordered" evidence="4">
    <location>
        <begin position="509"/>
        <end position="554"/>
    </location>
</feature>
<dbReference type="InterPro" id="IPR011598">
    <property type="entry name" value="bHLH_dom"/>
</dbReference>
<dbReference type="SMART" id="SM00353">
    <property type="entry name" value="HLH"/>
    <property type="match status" value="1"/>
</dbReference>